<gene>
    <name evidence="13" type="primary">fliJ</name>
    <name evidence="13" type="ORF">IPJ38_01325</name>
</gene>
<evidence type="ECO:0000256" key="4">
    <source>
        <dbReference type="ARBA" id="ARBA00022448"/>
    </source>
</evidence>
<dbReference type="InterPro" id="IPR018006">
    <property type="entry name" value="Flag_FliJ_proteobac"/>
</dbReference>
<evidence type="ECO:0000256" key="7">
    <source>
        <dbReference type="ARBA" id="ARBA00022795"/>
    </source>
</evidence>
<keyword evidence="13" id="KW-0969">Cilium</keyword>
<evidence type="ECO:0000256" key="11">
    <source>
        <dbReference type="SAM" id="Coils"/>
    </source>
</evidence>
<dbReference type="EMBL" id="JADJMS010000005">
    <property type="protein sequence ID" value="MBK7413945.1"/>
    <property type="molecule type" value="Genomic_DNA"/>
</dbReference>
<evidence type="ECO:0000256" key="8">
    <source>
        <dbReference type="ARBA" id="ARBA00022927"/>
    </source>
</evidence>
<keyword evidence="4" id="KW-0813">Transport</keyword>
<keyword evidence="7" id="KW-1005">Bacterial flagellum biogenesis</keyword>
<evidence type="ECO:0000256" key="2">
    <source>
        <dbReference type="ARBA" id="ARBA00010004"/>
    </source>
</evidence>
<keyword evidence="9" id="KW-0472">Membrane</keyword>
<comment type="caution">
    <text evidence="13">The sequence shown here is derived from an EMBL/GenBank/DDBJ whole genome shotgun (WGS) entry which is preliminary data.</text>
</comment>
<evidence type="ECO:0000256" key="1">
    <source>
        <dbReference type="ARBA" id="ARBA00004413"/>
    </source>
</evidence>
<feature type="coiled-coil region" evidence="11">
    <location>
        <begin position="28"/>
        <end position="59"/>
    </location>
</feature>
<dbReference type="Gene3D" id="1.10.287.1700">
    <property type="match status" value="1"/>
</dbReference>
<dbReference type="GO" id="GO:0044781">
    <property type="term" value="P:bacterial-type flagellum organization"/>
    <property type="evidence" value="ECO:0007669"/>
    <property type="project" value="UniProtKB-KW"/>
</dbReference>
<feature type="region of interest" description="Disordered" evidence="12">
    <location>
        <begin position="122"/>
        <end position="151"/>
    </location>
</feature>
<evidence type="ECO:0000256" key="9">
    <source>
        <dbReference type="ARBA" id="ARBA00023136"/>
    </source>
</evidence>
<dbReference type="PANTHER" id="PTHR38786">
    <property type="entry name" value="FLAGELLAR FLIJ PROTEIN"/>
    <property type="match status" value="1"/>
</dbReference>
<dbReference type="InterPro" id="IPR052570">
    <property type="entry name" value="FliJ"/>
</dbReference>
<dbReference type="GO" id="GO:0009288">
    <property type="term" value="C:bacterial-type flagellum"/>
    <property type="evidence" value="ECO:0007669"/>
    <property type="project" value="InterPro"/>
</dbReference>
<evidence type="ECO:0000256" key="5">
    <source>
        <dbReference type="ARBA" id="ARBA00022475"/>
    </source>
</evidence>
<proteinExistence type="inferred from homology"/>
<keyword evidence="11" id="KW-0175">Coiled coil</keyword>
<protein>
    <recommendedName>
        <fullName evidence="3">Flagellar FliJ protein</fullName>
    </recommendedName>
</protein>
<keyword evidence="8" id="KW-0653">Protein transport</keyword>
<comment type="similarity">
    <text evidence="2">Belongs to the FliJ family.</text>
</comment>
<evidence type="ECO:0000256" key="12">
    <source>
        <dbReference type="SAM" id="MobiDB-lite"/>
    </source>
</evidence>
<dbReference type="PIRSF" id="PIRSF019404">
    <property type="entry name" value="FliJ"/>
    <property type="match status" value="1"/>
</dbReference>
<dbReference type="GO" id="GO:0006935">
    <property type="term" value="P:chemotaxis"/>
    <property type="evidence" value="ECO:0007669"/>
    <property type="project" value="UniProtKB-KW"/>
</dbReference>
<evidence type="ECO:0000256" key="6">
    <source>
        <dbReference type="ARBA" id="ARBA00022500"/>
    </source>
</evidence>
<dbReference type="InterPro" id="IPR053716">
    <property type="entry name" value="Flag_assembly_chemotaxis_eff"/>
</dbReference>
<dbReference type="NCBIfam" id="TIGR02473">
    <property type="entry name" value="flagell_FliJ"/>
    <property type="match status" value="1"/>
</dbReference>
<dbReference type="InterPro" id="IPR012823">
    <property type="entry name" value="Flagell_FliJ"/>
</dbReference>
<dbReference type="GO" id="GO:0003774">
    <property type="term" value="F:cytoskeletal motor activity"/>
    <property type="evidence" value="ECO:0007669"/>
    <property type="project" value="InterPro"/>
</dbReference>
<dbReference type="Proteomes" id="UP000739411">
    <property type="component" value="Unassembled WGS sequence"/>
</dbReference>
<keyword evidence="13" id="KW-0966">Cell projection</keyword>
<evidence type="ECO:0000256" key="10">
    <source>
        <dbReference type="ARBA" id="ARBA00023225"/>
    </source>
</evidence>
<dbReference type="PANTHER" id="PTHR38786:SF1">
    <property type="entry name" value="FLAGELLAR FLIJ PROTEIN"/>
    <property type="match status" value="1"/>
</dbReference>
<reference evidence="13 14" key="1">
    <citation type="submission" date="2020-10" db="EMBL/GenBank/DDBJ databases">
        <title>Connecting structure to function with the recovery of over 1000 high-quality activated sludge metagenome-assembled genomes encoding full-length rRNA genes using long-read sequencing.</title>
        <authorList>
            <person name="Singleton C.M."/>
            <person name="Petriglieri F."/>
            <person name="Kristensen J.M."/>
            <person name="Kirkegaard R.H."/>
            <person name="Michaelsen T.Y."/>
            <person name="Andersen M.H."/>
            <person name="Karst S.M."/>
            <person name="Dueholm M.S."/>
            <person name="Nielsen P.H."/>
            <person name="Albertsen M."/>
        </authorList>
    </citation>
    <scope>NUCLEOTIDE SEQUENCE [LARGE SCALE GENOMIC DNA]</scope>
    <source>
        <strain evidence="13">EsbW_18-Q3-R4-48_BATAC.463</strain>
    </source>
</reference>
<feature type="compositionally biased region" description="Basic and acidic residues" evidence="12">
    <location>
        <begin position="122"/>
        <end position="139"/>
    </location>
</feature>
<comment type="subcellular location">
    <subcellularLocation>
        <location evidence="1">Cell membrane</location>
        <topology evidence="1">Peripheral membrane protein</topology>
        <orientation evidence="1">Cytoplasmic side</orientation>
    </subcellularLocation>
</comment>
<organism evidence="13 14">
    <name type="scientific">Candidatus Dechloromonas phosphorivorans</name>
    <dbReference type="NCBI Taxonomy" id="2899244"/>
    <lineage>
        <taxon>Bacteria</taxon>
        <taxon>Pseudomonadati</taxon>
        <taxon>Pseudomonadota</taxon>
        <taxon>Betaproteobacteria</taxon>
        <taxon>Rhodocyclales</taxon>
        <taxon>Azonexaceae</taxon>
        <taxon>Dechloromonas</taxon>
    </lineage>
</organism>
<evidence type="ECO:0000256" key="3">
    <source>
        <dbReference type="ARBA" id="ARBA00020392"/>
    </source>
</evidence>
<dbReference type="GO" id="GO:0015031">
    <property type="term" value="P:protein transport"/>
    <property type="evidence" value="ECO:0007669"/>
    <property type="project" value="UniProtKB-KW"/>
</dbReference>
<keyword evidence="6" id="KW-0145">Chemotaxis</keyword>
<keyword evidence="13" id="KW-0282">Flagellum</keyword>
<keyword evidence="5" id="KW-1003">Cell membrane</keyword>
<dbReference type="GO" id="GO:0005886">
    <property type="term" value="C:plasma membrane"/>
    <property type="evidence" value="ECO:0007669"/>
    <property type="project" value="UniProtKB-SubCell"/>
</dbReference>
<dbReference type="PRINTS" id="PR01004">
    <property type="entry name" value="FLGFLIJ"/>
</dbReference>
<accession>A0A935N1R6</accession>
<evidence type="ECO:0000313" key="14">
    <source>
        <dbReference type="Proteomes" id="UP000739411"/>
    </source>
</evidence>
<keyword evidence="10" id="KW-1006">Bacterial flagellum protein export</keyword>
<name>A0A935N1R6_9RHOO</name>
<sequence>MAQAFSLQPLLELMQTRTDEATRQLGKLIAAEQNAKSRLQMLEQYREEYAQRMREATAQGITRSILHNYQDFLARIDQAISQQDMAVRQSEQSTAAGQNHWKEQNKKLKAIDTLSVRHDVRERWRDGKQEQKIQDEYSARKYAVRNPNEDE</sequence>
<evidence type="ECO:0000313" key="13">
    <source>
        <dbReference type="EMBL" id="MBK7413945.1"/>
    </source>
</evidence>
<dbReference type="AlphaFoldDB" id="A0A935N1R6"/>
<dbReference type="GO" id="GO:0071973">
    <property type="term" value="P:bacterial-type flagellum-dependent cell motility"/>
    <property type="evidence" value="ECO:0007669"/>
    <property type="project" value="InterPro"/>
</dbReference>
<dbReference type="Pfam" id="PF02050">
    <property type="entry name" value="FliJ"/>
    <property type="match status" value="1"/>
</dbReference>